<comment type="caution">
    <text evidence="7">The sequence shown here is derived from an EMBL/GenBank/DDBJ whole genome shotgun (WGS) entry which is preliminary data.</text>
</comment>
<dbReference type="GO" id="GO:0047804">
    <property type="term" value="F:cysteine-S-conjugate beta-lyase activity"/>
    <property type="evidence" value="ECO:0007669"/>
    <property type="project" value="UniProtKB-EC"/>
</dbReference>
<evidence type="ECO:0000256" key="1">
    <source>
        <dbReference type="ARBA" id="ARBA00001933"/>
    </source>
</evidence>
<accession>A0ABV2QC49</accession>
<keyword evidence="3 6" id="KW-0663">Pyridoxal phosphate</keyword>
<sequence>MTDSRPLHPHTRLLHAGQPGFNGDGNAPVNAAIVRTSTVRFATVAQMDALKKRRQVGEQVSLYGRHGTDTHRALEAALCTLEGANHAWLAPSGVAAITLGMLSLLGHGDHVLITDSVYDPVPHRIVSTLFARFGIESSYFDPLTQPIEEHLRSNTRVVYAESPGSILFEVLDIPAIARATHAHGALLMVDNTWAAGYLQAPMDLGADLVACALTKYQGGHSDLMQGALLARDDALARRILATYEALGYAVSADDASLVLRGLRTLPVRMAQHGRHVLEVANWLLAQPEVENVYCPGLPSDPGHALWKRDFSGHNGLLSVQFKDFTGQQLNAFADALQLHSIGASWGGYESLALPVTSAALAPHQGWQRAQKQREQAGLPPSAGVVRLHVGLEDVGDLTADLQQAIQHACSVR</sequence>
<protein>
    <submittedName>
        <fullName evidence="7">Cystathionine beta-lyase</fullName>
        <ecNumber evidence="7">4.4.1.13</ecNumber>
    </submittedName>
</protein>
<comment type="catalytic activity">
    <reaction evidence="5">
        <text>L,L-cystathionine + H2O = L-homocysteine + pyruvate + NH4(+)</text>
        <dbReference type="Rhea" id="RHEA:13965"/>
        <dbReference type="ChEBI" id="CHEBI:15361"/>
        <dbReference type="ChEBI" id="CHEBI:15377"/>
        <dbReference type="ChEBI" id="CHEBI:28938"/>
        <dbReference type="ChEBI" id="CHEBI:58161"/>
        <dbReference type="ChEBI" id="CHEBI:58199"/>
    </reaction>
</comment>
<name>A0ABV2QC49_9BURK</name>
<dbReference type="Gene3D" id="3.40.640.10">
    <property type="entry name" value="Type I PLP-dependent aspartate aminotransferase-like (Major domain)"/>
    <property type="match status" value="1"/>
</dbReference>
<dbReference type="EC" id="4.4.1.13" evidence="7"/>
<dbReference type="RefSeq" id="WP_354445244.1">
    <property type="nucleotide sequence ID" value="NZ_JBEPSH010000006.1"/>
</dbReference>
<dbReference type="InterPro" id="IPR015424">
    <property type="entry name" value="PyrdxlP-dep_Trfase"/>
</dbReference>
<organism evidence="7 8">
    <name type="scientific">Ottowia thiooxydans</name>
    <dbReference type="NCBI Taxonomy" id="219182"/>
    <lineage>
        <taxon>Bacteria</taxon>
        <taxon>Pseudomonadati</taxon>
        <taxon>Pseudomonadota</taxon>
        <taxon>Betaproteobacteria</taxon>
        <taxon>Burkholderiales</taxon>
        <taxon>Comamonadaceae</taxon>
        <taxon>Ottowia</taxon>
    </lineage>
</organism>
<dbReference type="SUPFAM" id="SSF53383">
    <property type="entry name" value="PLP-dependent transferases"/>
    <property type="match status" value="1"/>
</dbReference>
<dbReference type="InterPro" id="IPR000277">
    <property type="entry name" value="Cys/Met-Metab_PyrdxlP-dep_enz"/>
</dbReference>
<gene>
    <name evidence="7" type="ORF">ABIE13_003321</name>
</gene>
<dbReference type="Proteomes" id="UP001549320">
    <property type="component" value="Unassembled WGS sequence"/>
</dbReference>
<evidence type="ECO:0000256" key="5">
    <source>
        <dbReference type="ARBA" id="ARBA00047517"/>
    </source>
</evidence>
<evidence type="ECO:0000256" key="3">
    <source>
        <dbReference type="ARBA" id="ARBA00022898"/>
    </source>
</evidence>
<dbReference type="InterPro" id="IPR015421">
    <property type="entry name" value="PyrdxlP-dep_Trfase_major"/>
</dbReference>
<dbReference type="EMBL" id="JBEPSH010000006">
    <property type="protein sequence ID" value="MET4578205.1"/>
    <property type="molecule type" value="Genomic_DNA"/>
</dbReference>
<comment type="cofactor">
    <cofactor evidence="1 6">
        <name>pyridoxal 5'-phosphate</name>
        <dbReference type="ChEBI" id="CHEBI:597326"/>
    </cofactor>
</comment>
<dbReference type="Pfam" id="PF01053">
    <property type="entry name" value="Cys_Met_Meta_PP"/>
    <property type="match status" value="1"/>
</dbReference>
<evidence type="ECO:0000256" key="2">
    <source>
        <dbReference type="ARBA" id="ARBA00009077"/>
    </source>
</evidence>
<dbReference type="InterPro" id="IPR015422">
    <property type="entry name" value="PyrdxlP-dep_Trfase_small"/>
</dbReference>
<evidence type="ECO:0000313" key="7">
    <source>
        <dbReference type="EMBL" id="MET4578205.1"/>
    </source>
</evidence>
<reference evidence="7 8" key="1">
    <citation type="submission" date="2024-06" db="EMBL/GenBank/DDBJ databases">
        <title>Sorghum-associated microbial communities from plants grown in Nebraska, USA.</title>
        <authorList>
            <person name="Schachtman D."/>
        </authorList>
    </citation>
    <scope>NUCLEOTIDE SEQUENCE [LARGE SCALE GENOMIC DNA]</scope>
    <source>
        <strain evidence="7 8">2709</strain>
    </source>
</reference>
<evidence type="ECO:0000256" key="4">
    <source>
        <dbReference type="ARBA" id="ARBA00023239"/>
    </source>
</evidence>
<evidence type="ECO:0000313" key="8">
    <source>
        <dbReference type="Proteomes" id="UP001549320"/>
    </source>
</evidence>
<keyword evidence="4 7" id="KW-0456">Lyase</keyword>
<dbReference type="InterPro" id="IPR006233">
    <property type="entry name" value="Cys_b_lyase_bac"/>
</dbReference>
<dbReference type="PANTHER" id="PTHR43500:SF1">
    <property type="entry name" value="CYSTATHIONINE BETA-LYASE-RELATED"/>
    <property type="match status" value="1"/>
</dbReference>
<keyword evidence="8" id="KW-1185">Reference proteome</keyword>
<dbReference type="NCBIfam" id="TIGR01324">
    <property type="entry name" value="cysta_beta_ly_B"/>
    <property type="match status" value="1"/>
</dbReference>
<comment type="similarity">
    <text evidence="2 6">Belongs to the trans-sulfuration enzymes family.</text>
</comment>
<dbReference type="Gene3D" id="3.90.1150.10">
    <property type="entry name" value="Aspartate Aminotransferase, domain 1"/>
    <property type="match status" value="1"/>
</dbReference>
<dbReference type="PANTHER" id="PTHR43500">
    <property type="entry name" value="CYSTATHIONINE BETA-LYASE-RELATED"/>
    <property type="match status" value="1"/>
</dbReference>
<evidence type="ECO:0000256" key="6">
    <source>
        <dbReference type="RuleBase" id="RU362118"/>
    </source>
</evidence>
<proteinExistence type="inferred from homology"/>
<dbReference type="PIRSF" id="PIRSF001434">
    <property type="entry name" value="CGS"/>
    <property type="match status" value="1"/>
</dbReference>